<reference evidence="7 8" key="1">
    <citation type="submission" date="2016-08" db="EMBL/GenBank/DDBJ databases">
        <title>Draft genome of Fabibacter sp. strain SK-8.</title>
        <authorList>
            <person name="Wong S.-K."/>
            <person name="Hamasaki K."/>
            <person name="Yoshizawa S."/>
        </authorList>
    </citation>
    <scope>NUCLEOTIDE SEQUENCE [LARGE SCALE GENOMIC DNA]</scope>
    <source>
        <strain evidence="7 8">SK-8</strain>
    </source>
</reference>
<dbReference type="InterPro" id="IPR039425">
    <property type="entry name" value="RNA_pol_sigma-70-like"/>
</dbReference>
<dbReference type="SUPFAM" id="SSF88659">
    <property type="entry name" value="Sigma3 and sigma4 domains of RNA polymerase sigma factors"/>
    <property type="match status" value="1"/>
</dbReference>
<dbReference type="InterPro" id="IPR007627">
    <property type="entry name" value="RNA_pol_sigma70_r2"/>
</dbReference>
<dbReference type="Proteomes" id="UP000095552">
    <property type="component" value="Unassembled WGS sequence"/>
</dbReference>
<dbReference type="AlphaFoldDB" id="A0A1E5SY11"/>
<evidence type="ECO:0008006" key="9">
    <source>
        <dbReference type="Google" id="ProtNLM"/>
    </source>
</evidence>
<name>A0A1E5SY11_9BACT</name>
<protein>
    <recommendedName>
        <fullName evidence="9">RNA polymerase subunit sigma-24</fullName>
    </recommendedName>
</protein>
<dbReference type="PANTHER" id="PTHR43133">
    <property type="entry name" value="RNA POLYMERASE ECF-TYPE SIGMA FACTO"/>
    <property type="match status" value="1"/>
</dbReference>
<dbReference type="NCBIfam" id="TIGR02937">
    <property type="entry name" value="sigma70-ECF"/>
    <property type="match status" value="1"/>
</dbReference>
<dbReference type="Pfam" id="PF04542">
    <property type="entry name" value="Sigma70_r2"/>
    <property type="match status" value="1"/>
</dbReference>
<gene>
    <name evidence="7" type="ORF">BFP71_10925</name>
</gene>
<dbReference type="EMBL" id="MDGQ01000005">
    <property type="protein sequence ID" value="OEK04002.1"/>
    <property type="molecule type" value="Genomic_DNA"/>
</dbReference>
<keyword evidence="3" id="KW-0731">Sigma factor</keyword>
<evidence type="ECO:0000256" key="2">
    <source>
        <dbReference type="ARBA" id="ARBA00023015"/>
    </source>
</evidence>
<evidence type="ECO:0000313" key="8">
    <source>
        <dbReference type="Proteomes" id="UP000095552"/>
    </source>
</evidence>
<dbReference type="Pfam" id="PF08281">
    <property type="entry name" value="Sigma70_r4_2"/>
    <property type="match status" value="1"/>
</dbReference>
<keyword evidence="2" id="KW-0805">Transcription regulation</keyword>
<sequence>MGRSSDQIFDELLVIRCQEGDQEATGLLWKRWNPRVIKWSFSFLRDQEEAYEIAQESWISIFKSIHKLKDPALFRFWSYRIVQRRSADFIKKQQRERQAAENAQKELDTEGDSGNDDAVGKMLSSIKALPLLHQEMLRLFYLEKYSIKMMSSLLDLPEGTIKSRLFYARKELKKNIKDN</sequence>
<proteinExistence type="inferred from homology"/>
<keyword evidence="4" id="KW-0804">Transcription</keyword>
<dbReference type="Gene3D" id="1.10.1740.10">
    <property type="match status" value="1"/>
</dbReference>
<dbReference type="RefSeq" id="WP_069835507.1">
    <property type="nucleotide sequence ID" value="NZ_MDGQ01000005.1"/>
</dbReference>
<feature type="domain" description="RNA polymerase sigma-70 region 2" evidence="5">
    <location>
        <begin position="28"/>
        <end position="95"/>
    </location>
</feature>
<dbReference type="SUPFAM" id="SSF88946">
    <property type="entry name" value="Sigma2 domain of RNA polymerase sigma factors"/>
    <property type="match status" value="1"/>
</dbReference>
<evidence type="ECO:0000259" key="5">
    <source>
        <dbReference type="Pfam" id="PF04542"/>
    </source>
</evidence>
<evidence type="ECO:0000313" key="7">
    <source>
        <dbReference type="EMBL" id="OEK04002.1"/>
    </source>
</evidence>
<dbReference type="PANTHER" id="PTHR43133:SF51">
    <property type="entry name" value="RNA POLYMERASE SIGMA FACTOR"/>
    <property type="match status" value="1"/>
</dbReference>
<dbReference type="Gene3D" id="1.10.10.10">
    <property type="entry name" value="Winged helix-like DNA-binding domain superfamily/Winged helix DNA-binding domain"/>
    <property type="match status" value="1"/>
</dbReference>
<accession>A0A1E5SY11</accession>
<feature type="domain" description="RNA polymerase sigma factor 70 region 4 type 2" evidence="6">
    <location>
        <begin position="124"/>
        <end position="172"/>
    </location>
</feature>
<dbReference type="InterPro" id="IPR014284">
    <property type="entry name" value="RNA_pol_sigma-70_dom"/>
</dbReference>
<evidence type="ECO:0000256" key="1">
    <source>
        <dbReference type="ARBA" id="ARBA00010641"/>
    </source>
</evidence>
<evidence type="ECO:0000256" key="4">
    <source>
        <dbReference type="ARBA" id="ARBA00023163"/>
    </source>
</evidence>
<dbReference type="GO" id="GO:0003677">
    <property type="term" value="F:DNA binding"/>
    <property type="evidence" value="ECO:0007669"/>
    <property type="project" value="InterPro"/>
</dbReference>
<dbReference type="GO" id="GO:0016987">
    <property type="term" value="F:sigma factor activity"/>
    <property type="evidence" value="ECO:0007669"/>
    <property type="project" value="UniProtKB-KW"/>
</dbReference>
<keyword evidence="8" id="KW-1185">Reference proteome</keyword>
<organism evidence="7 8">
    <name type="scientific">Roseivirga misakiensis</name>
    <dbReference type="NCBI Taxonomy" id="1563681"/>
    <lineage>
        <taxon>Bacteria</taxon>
        <taxon>Pseudomonadati</taxon>
        <taxon>Bacteroidota</taxon>
        <taxon>Cytophagia</taxon>
        <taxon>Cytophagales</taxon>
        <taxon>Roseivirgaceae</taxon>
        <taxon>Roseivirga</taxon>
    </lineage>
</organism>
<comment type="caution">
    <text evidence="7">The sequence shown here is derived from an EMBL/GenBank/DDBJ whole genome shotgun (WGS) entry which is preliminary data.</text>
</comment>
<comment type="similarity">
    <text evidence="1">Belongs to the sigma-70 factor family. ECF subfamily.</text>
</comment>
<dbReference type="InterPro" id="IPR036388">
    <property type="entry name" value="WH-like_DNA-bd_sf"/>
</dbReference>
<dbReference type="STRING" id="1563681.BFP71_10925"/>
<dbReference type="GO" id="GO:0006352">
    <property type="term" value="P:DNA-templated transcription initiation"/>
    <property type="evidence" value="ECO:0007669"/>
    <property type="project" value="InterPro"/>
</dbReference>
<dbReference type="InterPro" id="IPR013249">
    <property type="entry name" value="RNA_pol_sigma70_r4_t2"/>
</dbReference>
<evidence type="ECO:0000259" key="6">
    <source>
        <dbReference type="Pfam" id="PF08281"/>
    </source>
</evidence>
<dbReference type="InterPro" id="IPR013324">
    <property type="entry name" value="RNA_pol_sigma_r3/r4-like"/>
</dbReference>
<dbReference type="InterPro" id="IPR013325">
    <property type="entry name" value="RNA_pol_sigma_r2"/>
</dbReference>
<dbReference type="OrthoDB" id="9795666at2"/>
<evidence type="ECO:0000256" key="3">
    <source>
        <dbReference type="ARBA" id="ARBA00023082"/>
    </source>
</evidence>